<evidence type="ECO:0000313" key="2">
    <source>
        <dbReference type="EMBL" id="OGD62167.1"/>
    </source>
</evidence>
<proteinExistence type="predicted"/>
<feature type="compositionally biased region" description="Polar residues" evidence="1">
    <location>
        <begin position="36"/>
        <end position="50"/>
    </location>
</feature>
<evidence type="ECO:0000313" key="3">
    <source>
        <dbReference type="Proteomes" id="UP000177006"/>
    </source>
</evidence>
<accession>A0A1F5E430</accession>
<protein>
    <submittedName>
        <fullName evidence="2">Uncharacterized protein</fullName>
    </submittedName>
</protein>
<dbReference type="EMBL" id="MEZK01000024">
    <property type="protein sequence ID" value="OGD62167.1"/>
    <property type="molecule type" value="Genomic_DNA"/>
</dbReference>
<dbReference type="AlphaFoldDB" id="A0A1F5E430"/>
<sequence length="210" mass="22888">MKSLIVTFLISVLSFLPVFPYKDRIIQTLAPSPSPEIQQKIVSQPESTPGPSASVLPISSLPPAVSPPPVPQETAPASTTANDYSQIKALVGLIDAIPQKPPIPASGFINGVSPDFPKIATPELLYLLQKAEVETLVFKCQTPDPNNWHVVGSFNVQTWAKYGIDNSHGYTSDWVNLVKQNPGGVYESQRADLKKVEGYYCKDGRKVLLF</sequence>
<evidence type="ECO:0000256" key="1">
    <source>
        <dbReference type="SAM" id="MobiDB-lite"/>
    </source>
</evidence>
<name>A0A1F5E430_9BACT</name>
<organism evidence="2 3">
    <name type="scientific">Candidatus Beckwithbacteria bacterium RBG_13_42_9</name>
    <dbReference type="NCBI Taxonomy" id="1797457"/>
    <lineage>
        <taxon>Bacteria</taxon>
        <taxon>Candidatus Beckwithiibacteriota</taxon>
    </lineage>
</organism>
<reference evidence="2 3" key="1">
    <citation type="journal article" date="2016" name="Nat. Commun.">
        <title>Thousands of microbial genomes shed light on interconnected biogeochemical processes in an aquifer system.</title>
        <authorList>
            <person name="Anantharaman K."/>
            <person name="Brown C.T."/>
            <person name="Hug L.A."/>
            <person name="Sharon I."/>
            <person name="Castelle C.J."/>
            <person name="Probst A.J."/>
            <person name="Thomas B.C."/>
            <person name="Singh A."/>
            <person name="Wilkins M.J."/>
            <person name="Karaoz U."/>
            <person name="Brodie E.L."/>
            <person name="Williams K.H."/>
            <person name="Hubbard S.S."/>
            <person name="Banfield J.F."/>
        </authorList>
    </citation>
    <scope>NUCLEOTIDE SEQUENCE [LARGE SCALE GENOMIC DNA]</scope>
</reference>
<dbReference type="Proteomes" id="UP000177006">
    <property type="component" value="Unassembled WGS sequence"/>
</dbReference>
<feature type="region of interest" description="Disordered" evidence="1">
    <location>
        <begin position="36"/>
        <end position="58"/>
    </location>
</feature>
<gene>
    <name evidence="2" type="ORF">A2160_01275</name>
</gene>
<comment type="caution">
    <text evidence="2">The sequence shown here is derived from an EMBL/GenBank/DDBJ whole genome shotgun (WGS) entry which is preliminary data.</text>
</comment>